<comment type="caution">
    <text evidence="1">The sequence shown here is derived from an EMBL/GenBank/DDBJ whole genome shotgun (WGS) entry which is preliminary data.</text>
</comment>
<dbReference type="EC" id="1.3.1.88" evidence="1"/>
<gene>
    <name evidence="1" type="primary">DUS1</name>
    <name evidence="1" type="ORF">EV182_004882</name>
</gene>
<dbReference type="EMBL" id="JAMZIH010006744">
    <property type="protein sequence ID" value="KAJ1673618.1"/>
    <property type="molecule type" value="Genomic_DNA"/>
</dbReference>
<name>A0ACC1HAS0_9FUNG</name>
<organism evidence="1 2">
    <name type="scientific">Spiromyces aspiralis</name>
    <dbReference type="NCBI Taxonomy" id="68401"/>
    <lineage>
        <taxon>Eukaryota</taxon>
        <taxon>Fungi</taxon>
        <taxon>Fungi incertae sedis</taxon>
        <taxon>Zoopagomycota</taxon>
        <taxon>Kickxellomycotina</taxon>
        <taxon>Kickxellomycetes</taxon>
        <taxon>Kickxellales</taxon>
        <taxon>Kickxellaceae</taxon>
        <taxon>Spiromyces</taxon>
    </lineage>
</organism>
<dbReference type="Proteomes" id="UP001145114">
    <property type="component" value="Unassembled WGS sequence"/>
</dbReference>
<protein>
    <submittedName>
        <fullName evidence="1">tRNA dihydrouridine synthase</fullName>
        <ecNumber evidence="1">1.3.1.88</ecNumber>
    </submittedName>
</protein>
<feature type="non-terminal residue" evidence="1">
    <location>
        <position position="1"/>
    </location>
</feature>
<keyword evidence="1" id="KW-0560">Oxidoreductase</keyword>
<evidence type="ECO:0000313" key="2">
    <source>
        <dbReference type="Proteomes" id="UP001145114"/>
    </source>
</evidence>
<keyword evidence="2" id="KW-1185">Reference proteome</keyword>
<sequence>VKEAVRVPVFANGNILYFEDVQRCIDATGVDGVMSAETNLYNPALFSGKVLPVWQLADEYLEICREVPTKINYIRAHLFKLYRQCLPQHTDIREQLAKARDLAEMSELAQTLKQRLEEQAKITEYDPSRIVVDEYGYRVYPPYICQPAIRRVFDKHNSTGEAPLGRQVYEENAVRLRDLECAQSLVATGGPSIPQQQQPDAKSEKRPNSSDNSEEGTANTSKKPKADKAKALKKKSACLLCHNNASAKCPRLLCKNCCREISQKLANHNAAELPTLPENNTRQVPFDWTSAAIPADCEAHGSRKTGASCFSESTPA</sequence>
<evidence type="ECO:0000313" key="1">
    <source>
        <dbReference type="EMBL" id="KAJ1673618.1"/>
    </source>
</evidence>
<accession>A0ACC1HAS0</accession>
<reference evidence="1" key="1">
    <citation type="submission" date="2022-06" db="EMBL/GenBank/DDBJ databases">
        <title>Phylogenomic reconstructions and comparative analyses of Kickxellomycotina fungi.</title>
        <authorList>
            <person name="Reynolds N.K."/>
            <person name="Stajich J.E."/>
            <person name="Barry K."/>
            <person name="Grigoriev I.V."/>
            <person name="Crous P."/>
            <person name="Smith M.E."/>
        </authorList>
    </citation>
    <scope>NUCLEOTIDE SEQUENCE</scope>
    <source>
        <strain evidence="1">RSA 2271</strain>
    </source>
</reference>
<proteinExistence type="predicted"/>